<evidence type="ECO:0000256" key="4">
    <source>
        <dbReference type="ARBA" id="ARBA00023239"/>
    </source>
</evidence>
<keyword evidence="7" id="KW-1185">Reference proteome</keyword>
<organism evidence="6 7">
    <name type="scientific">Raphidocelis subcapitata</name>
    <dbReference type="NCBI Taxonomy" id="307507"/>
    <lineage>
        <taxon>Eukaryota</taxon>
        <taxon>Viridiplantae</taxon>
        <taxon>Chlorophyta</taxon>
        <taxon>core chlorophytes</taxon>
        <taxon>Chlorophyceae</taxon>
        <taxon>CS clade</taxon>
        <taxon>Sphaeropleales</taxon>
        <taxon>Selenastraceae</taxon>
        <taxon>Raphidocelis</taxon>
    </lineage>
</organism>
<dbReference type="InterPro" id="IPR036428">
    <property type="entry name" value="PCD_sf"/>
</dbReference>
<comment type="similarity">
    <text evidence="2">Belongs to the pterin-4-alpha-carbinolamine dehydratase family.</text>
</comment>
<sequence length="221" mass="23277">MHCQRIASGKAVSTSGSRAAAPARAAPPRRRAADVRVRVQNAEKALFGEDFGARDPYAAELESNFGEKVLGNWNTDHIIKPPDALGKVIGLAARALPPAAELSLLSEFDRERLRQQVPGWRVVAAAGAAAAAGSAGAAIQQEWAVKDAACAARLVDSIRVLAEEQGHAPESVESVGGTTVVARLSTAALGGLTEADFIVAAKINSLDIKELLPQRKQRFWA</sequence>
<dbReference type="OrthoDB" id="277398at2759"/>
<comment type="catalytic activity">
    <reaction evidence="1">
        <text>(4aS,6R)-4a-hydroxy-L-erythro-5,6,7,8-tetrahydrobiopterin = (6R)-L-erythro-6,7-dihydrobiopterin + H2O</text>
        <dbReference type="Rhea" id="RHEA:11920"/>
        <dbReference type="ChEBI" id="CHEBI:15377"/>
        <dbReference type="ChEBI" id="CHEBI:15642"/>
        <dbReference type="ChEBI" id="CHEBI:43120"/>
        <dbReference type="EC" id="4.2.1.96"/>
    </reaction>
</comment>
<dbReference type="Proteomes" id="UP000247498">
    <property type="component" value="Unassembled WGS sequence"/>
</dbReference>
<evidence type="ECO:0000256" key="2">
    <source>
        <dbReference type="ARBA" id="ARBA00006472"/>
    </source>
</evidence>
<name>A0A2V0P4T9_9CHLO</name>
<dbReference type="STRING" id="307507.A0A2V0P4T9"/>
<accession>A0A2V0P4T9</accession>
<dbReference type="Gene3D" id="3.30.1360.20">
    <property type="entry name" value="Transcriptional coactivator/pterin dehydratase"/>
    <property type="match status" value="1"/>
</dbReference>
<dbReference type="EC" id="4.2.1.96" evidence="3"/>
<dbReference type="PANTHER" id="PTHR12599:SF8">
    <property type="entry name" value="PTERIN-4-ALPHA-CARBINOLAMINE DEHYDRATASE, CHLOROPLASTIC-RELATED"/>
    <property type="match status" value="1"/>
</dbReference>
<comment type="caution">
    <text evidence="6">The sequence shown here is derived from an EMBL/GenBank/DDBJ whole genome shotgun (WGS) entry which is preliminary data.</text>
</comment>
<dbReference type="PANTHER" id="PTHR12599">
    <property type="entry name" value="PTERIN-4-ALPHA-CARBINOLAMINE DEHYDRATASE"/>
    <property type="match status" value="1"/>
</dbReference>
<evidence type="ECO:0000256" key="3">
    <source>
        <dbReference type="ARBA" id="ARBA00013252"/>
    </source>
</evidence>
<dbReference type="AlphaFoldDB" id="A0A2V0P4T9"/>
<feature type="region of interest" description="Disordered" evidence="5">
    <location>
        <begin position="1"/>
        <end position="33"/>
    </location>
</feature>
<evidence type="ECO:0000313" key="7">
    <source>
        <dbReference type="Proteomes" id="UP000247498"/>
    </source>
</evidence>
<dbReference type="InterPro" id="IPR001533">
    <property type="entry name" value="Pterin_deHydtase"/>
</dbReference>
<gene>
    <name evidence="6" type="ORF">Rsub_06704</name>
</gene>
<reference evidence="6 7" key="1">
    <citation type="journal article" date="2018" name="Sci. Rep.">
        <title>Raphidocelis subcapitata (=Pseudokirchneriella subcapitata) provides an insight into genome evolution and environmental adaptations in the Sphaeropleales.</title>
        <authorList>
            <person name="Suzuki S."/>
            <person name="Yamaguchi H."/>
            <person name="Nakajima N."/>
            <person name="Kawachi M."/>
        </authorList>
    </citation>
    <scope>NUCLEOTIDE SEQUENCE [LARGE SCALE GENOMIC DNA]</scope>
    <source>
        <strain evidence="6 7">NIES-35</strain>
    </source>
</reference>
<dbReference type="InParanoid" id="A0A2V0P4T9"/>
<dbReference type="FunCoup" id="A0A2V0P4T9">
    <property type="interactions" value="561"/>
</dbReference>
<proteinExistence type="inferred from homology"/>
<keyword evidence="4" id="KW-0456">Lyase</keyword>
<evidence type="ECO:0000256" key="1">
    <source>
        <dbReference type="ARBA" id="ARBA00001554"/>
    </source>
</evidence>
<evidence type="ECO:0000256" key="5">
    <source>
        <dbReference type="SAM" id="MobiDB-lite"/>
    </source>
</evidence>
<dbReference type="SUPFAM" id="SSF55248">
    <property type="entry name" value="PCD-like"/>
    <property type="match status" value="1"/>
</dbReference>
<dbReference type="GO" id="GO:0008124">
    <property type="term" value="F:4-alpha-hydroxytetrahydrobiopterin dehydratase activity"/>
    <property type="evidence" value="ECO:0007669"/>
    <property type="project" value="UniProtKB-EC"/>
</dbReference>
<dbReference type="GO" id="GO:0006729">
    <property type="term" value="P:tetrahydrobiopterin biosynthetic process"/>
    <property type="evidence" value="ECO:0007669"/>
    <property type="project" value="InterPro"/>
</dbReference>
<evidence type="ECO:0000313" key="6">
    <source>
        <dbReference type="EMBL" id="GBF94589.1"/>
    </source>
</evidence>
<dbReference type="EMBL" id="BDRX01000053">
    <property type="protein sequence ID" value="GBF94589.1"/>
    <property type="molecule type" value="Genomic_DNA"/>
</dbReference>
<protein>
    <recommendedName>
        <fullName evidence="3">4a-hydroxytetrahydrobiopterin dehydratase</fullName>
        <ecNumber evidence="3">4.2.1.96</ecNumber>
    </recommendedName>
</protein>
<dbReference type="Pfam" id="PF01329">
    <property type="entry name" value="Pterin_4a"/>
    <property type="match status" value="1"/>
</dbReference>